<protein>
    <submittedName>
        <fullName evidence="1">Ester cyclase</fullName>
    </submittedName>
</protein>
<dbReference type="InterPro" id="IPR009959">
    <property type="entry name" value="Cyclase_SnoaL-like"/>
</dbReference>
<dbReference type="EMBL" id="CP035503">
    <property type="protein sequence ID" value="QDL36630.1"/>
    <property type="molecule type" value="Genomic_DNA"/>
</dbReference>
<dbReference type="Proteomes" id="UP000316798">
    <property type="component" value="Chromosome"/>
</dbReference>
<dbReference type="OrthoDB" id="9182871at2"/>
<dbReference type="Gene3D" id="3.10.450.50">
    <property type="match status" value="1"/>
</dbReference>
<dbReference type="PANTHER" id="PTHR38436:SF1">
    <property type="entry name" value="ESTER CYCLASE"/>
    <property type="match status" value="1"/>
</dbReference>
<evidence type="ECO:0000313" key="1">
    <source>
        <dbReference type="EMBL" id="QDL36630.1"/>
    </source>
</evidence>
<sequence>MCNLDFAPARYNVLEQNKATVKKFLHQVLSVGDIDATGDYFHIDMVEEVPLPGQGPGLAGLKETLAMLRQAFPDMHWDVEEQMAEDNRVLTRFVWHGTHQGAFLGIPPTQRSVSVSGMVIDRFEGAKIKSTRILMDTLGLMQQLGALP</sequence>
<organism evidence="1 2">
    <name type="scientific">Rhodoferax sediminis</name>
    <dbReference type="NCBI Taxonomy" id="2509614"/>
    <lineage>
        <taxon>Bacteria</taxon>
        <taxon>Pseudomonadati</taxon>
        <taxon>Pseudomonadota</taxon>
        <taxon>Betaproteobacteria</taxon>
        <taxon>Burkholderiales</taxon>
        <taxon>Comamonadaceae</taxon>
        <taxon>Rhodoferax</taxon>
    </lineage>
</organism>
<dbReference type="InterPro" id="IPR032710">
    <property type="entry name" value="NTF2-like_dom_sf"/>
</dbReference>
<accession>A0A515D885</accession>
<dbReference type="Pfam" id="PF07366">
    <property type="entry name" value="SnoaL"/>
    <property type="match status" value="1"/>
</dbReference>
<dbReference type="KEGG" id="rhf:EUB48_04465"/>
<gene>
    <name evidence="1" type="ORF">EUB48_04465</name>
</gene>
<proteinExistence type="predicted"/>
<evidence type="ECO:0000313" key="2">
    <source>
        <dbReference type="Proteomes" id="UP000316798"/>
    </source>
</evidence>
<dbReference type="SUPFAM" id="SSF54427">
    <property type="entry name" value="NTF2-like"/>
    <property type="match status" value="1"/>
</dbReference>
<dbReference type="AlphaFoldDB" id="A0A515D885"/>
<dbReference type="GO" id="GO:0030638">
    <property type="term" value="P:polyketide metabolic process"/>
    <property type="evidence" value="ECO:0007669"/>
    <property type="project" value="InterPro"/>
</dbReference>
<keyword evidence="2" id="KW-1185">Reference proteome</keyword>
<reference evidence="1 2" key="1">
    <citation type="submission" date="2019-01" db="EMBL/GenBank/DDBJ databases">
        <title>Genomic insights into a novel species Rhodoferax sp.</title>
        <authorList>
            <person name="Jin L."/>
        </authorList>
    </citation>
    <scope>NUCLEOTIDE SEQUENCE [LARGE SCALE GENOMIC DNA]</scope>
    <source>
        <strain evidence="1 2">CHu59-6-5</strain>
    </source>
</reference>
<dbReference type="PANTHER" id="PTHR38436">
    <property type="entry name" value="POLYKETIDE CYCLASE SNOAL-LIKE DOMAIN"/>
    <property type="match status" value="1"/>
</dbReference>
<name>A0A515D885_9BURK</name>